<dbReference type="SUPFAM" id="SSF47413">
    <property type="entry name" value="lambda repressor-like DNA-binding domains"/>
    <property type="match status" value="1"/>
</dbReference>
<evidence type="ECO:0000256" key="1">
    <source>
        <dbReference type="SAM" id="Coils"/>
    </source>
</evidence>
<keyword evidence="1" id="KW-0175">Coiled coil</keyword>
<dbReference type="EMBL" id="JAGFPW010000022">
    <property type="protein sequence ID" value="MBO3796290.1"/>
    <property type="molecule type" value="Genomic_DNA"/>
</dbReference>
<dbReference type="InterPro" id="IPR001387">
    <property type="entry name" value="Cro/C1-type_HTH"/>
</dbReference>
<accession>A0A8I2BAP4</accession>
<dbReference type="Proteomes" id="UP000665181">
    <property type="component" value="Unassembled WGS sequence"/>
</dbReference>
<dbReference type="Gene3D" id="1.10.260.40">
    <property type="entry name" value="lambda repressor-like DNA-binding domains"/>
    <property type="match status" value="1"/>
</dbReference>
<feature type="coiled-coil region" evidence="1">
    <location>
        <begin position="103"/>
        <end position="130"/>
    </location>
</feature>
<proteinExistence type="predicted"/>
<dbReference type="Pfam" id="PF01381">
    <property type="entry name" value="HTH_3"/>
    <property type="match status" value="1"/>
</dbReference>
<name>A0A8I2BAP4_BACIU</name>
<dbReference type="RefSeq" id="WP_165882326.1">
    <property type="nucleotide sequence ID" value="NZ_CAJNPU010000007.1"/>
</dbReference>
<evidence type="ECO:0000313" key="3">
    <source>
        <dbReference type="EMBL" id="MBO3796290.1"/>
    </source>
</evidence>
<dbReference type="CDD" id="cd00093">
    <property type="entry name" value="HTH_XRE"/>
    <property type="match status" value="1"/>
</dbReference>
<evidence type="ECO:0000313" key="4">
    <source>
        <dbReference type="Proteomes" id="UP000665181"/>
    </source>
</evidence>
<dbReference type="SMART" id="SM00530">
    <property type="entry name" value="HTH_XRE"/>
    <property type="match status" value="1"/>
</dbReference>
<dbReference type="GO" id="GO:0003677">
    <property type="term" value="F:DNA binding"/>
    <property type="evidence" value="ECO:0007669"/>
    <property type="project" value="InterPro"/>
</dbReference>
<feature type="domain" description="HTH cro/C1-type" evidence="2">
    <location>
        <begin position="16"/>
        <end position="71"/>
    </location>
</feature>
<organism evidence="3 4">
    <name type="scientific">Bacillus subtilis</name>
    <dbReference type="NCBI Taxonomy" id="1423"/>
    <lineage>
        <taxon>Bacteria</taxon>
        <taxon>Bacillati</taxon>
        <taxon>Bacillota</taxon>
        <taxon>Bacilli</taxon>
        <taxon>Bacillales</taxon>
        <taxon>Bacillaceae</taxon>
        <taxon>Bacillus</taxon>
    </lineage>
</organism>
<evidence type="ECO:0000259" key="2">
    <source>
        <dbReference type="PROSITE" id="PS50943"/>
    </source>
</evidence>
<dbReference type="AlphaFoldDB" id="A0A8I2BAP4"/>
<dbReference type="InterPro" id="IPR010982">
    <property type="entry name" value="Lambda_DNA-bd_dom_sf"/>
</dbReference>
<sequence>MSELNFKNLDELKDFIRVQRAYNKISSVKLSEMLGKNRAYISQIENGHNKNPEYETLFNMFKIFGINGEEIDNVLGNYGVCSNRHIAKQLKDQNKIETHFLSNEDMESINQRLKNDAKNIAEELEGLNDTSKEYLIKLLQEQLSK</sequence>
<comment type="caution">
    <text evidence="3">The sequence shown here is derived from an EMBL/GenBank/DDBJ whole genome shotgun (WGS) entry which is preliminary data.</text>
</comment>
<protein>
    <submittedName>
        <fullName evidence="3">Helix-turn-helix domain-containing protein</fullName>
    </submittedName>
</protein>
<gene>
    <name evidence="3" type="ORF">J5227_18690</name>
</gene>
<reference evidence="3" key="1">
    <citation type="submission" date="2021-03" db="EMBL/GenBank/DDBJ databases">
        <title>Isolation of Bacillus subtilis from fermented food sample.</title>
        <authorList>
            <person name="Lakshmanan V."/>
            <person name="Athira K."/>
            <person name="Rajagopal K."/>
        </authorList>
    </citation>
    <scope>NUCLEOTIDE SEQUENCE</scope>
    <source>
        <strain evidence="3">S1</strain>
    </source>
</reference>
<dbReference type="PROSITE" id="PS50943">
    <property type="entry name" value="HTH_CROC1"/>
    <property type="match status" value="1"/>
</dbReference>